<dbReference type="Proteomes" id="UP000004986">
    <property type="component" value="Unassembled WGS sequence"/>
</dbReference>
<reference evidence="1 2" key="1">
    <citation type="journal article" date="2011" name="PLoS Pathog.">
        <title>Dynamic evolution of pathogenicity revealed by sequencing and comparative genomics of 19 Pseudomonas syringae isolates.</title>
        <authorList>
            <person name="Baltrus D.A."/>
            <person name="Nishimura M.T."/>
            <person name="Romanchuk A."/>
            <person name="Chang J.H."/>
            <person name="Mukhtar M.S."/>
            <person name="Cherkis K."/>
            <person name="Roach J."/>
            <person name="Grant S.R."/>
            <person name="Jones C.D."/>
            <person name="Dangl J.L."/>
        </authorList>
    </citation>
    <scope>NUCLEOTIDE SEQUENCE [LARGE SCALE GENOMIC DNA]</scope>
    <source>
        <strain evidence="1 2">1704B</strain>
    </source>
</reference>
<dbReference type="BioCyc" id="PSYR629263:G11X0-1210-MONOMER"/>
<dbReference type="AlphaFoldDB" id="F3G4U9"/>
<comment type="caution">
    <text evidence="1">The sequence shown here is derived from an EMBL/GenBank/DDBJ whole genome shotgun (WGS) entry which is preliminary data.</text>
</comment>
<gene>
    <name evidence="1" type="ORF">PSYPI_06645</name>
</gene>
<evidence type="ECO:0000313" key="1">
    <source>
        <dbReference type="EMBL" id="EGH42099.1"/>
    </source>
</evidence>
<protein>
    <submittedName>
        <fullName evidence="1">Uncharacterized protein</fullName>
    </submittedName>
</protein>
<dbReference type="HOGENOM" id="CLU_3357927_0_0_6"/>
<sequence>MCRLKVIQIAKELLTLLRPQSAKSLYQGLVLIPAEK</sequence>
<dbReference type="EMBL" id="AEAI01000320">
    <property type="protein sequence ID" value="EGH42099.1"/>
    <property type="molecule type" value="Genomic_DNA"/>
</dbReference>
<name>F3G4U9_PSESJ</name>
<proteinExistence type="predicted"/>
<organism evidence="1 2">
    <name type="scientific">Pseudomonas syringae pv. pisi str. 1704B</name>
    <dbReference type="NCBI Taxonomy" id="629263"/>
    <lineage>
        <taxon>Bacteria</taxon>
        <taxon>Pseudomonadati</taxon>
        <taxon>Pseudomonadota</taxon>
        <taxon>Gammaproteobacteria</taxon>
        <taxon>Pseudomonadales</taxon>
        <taxon>Pseudomonadaceae</taxon>
        <taxon>Pseudomonas</taxon>
        <taxon>Pseudomonas syringae</taxon>
    </lineage>
</organism>
<evidence type="ECO:0000313" key="2">
    <source>
        <dbReference type="Proteomes" id="UP000004986"/>
    </source>
</evidence>
<keyword evidence="2" id="KW-1185">Reference proteome</keyword>
<accession>F3G4U9</accession>